<protein>
    <submittedName>
        <fullName evidence="1">Uncharacterized protein</fullName>
    </submittedName>
</protein>
<dbReference type="EMBL" id="JALPRK010000007">
    <property type="protein sequence ID" value="MCK8487411.1"/>
    <property type="molecule type" value="Genomic_DNA"/>
</dbReference>
<name>A0A9X1XZ16_9BACL</name>
<gene>
    <name evidence="1" type="ORF">M0651_09525</name>
</gene>
<dbReference type="Proteomes" id="UP001139534">
    <property type="component" value="Unassembled WGS sequence"/>
</dbReference>
<sequence length="269" mass="31232">MNEVPNKLLTSMPSILIKGARLKIDSYSGPGRLVNDSVMEVIVNKIAEYSYVERTKNWGWDYLIRDLERNIDSLGEVPFARFMDAVSDITFNFLEAFIVDDLNEIFEFVNFGYRLSDNLEEPWICINHNTTKTIEIESVAELTRKLCKQTADHIEQAKEQLKRSENPRARKDAIRDCLSAMEALMKRITDTKDVSGANNHMVNNREVWGPKVIVTEGHKLWKLFHEDYTDIRHGDFDISSITLDESRYFIDRILSYVIYISKIALKELN</sequence>
<keyword evidence="2" id="KW-1185">Reference proteome</keyword>
<evidence type="ECO:0000313" key="2">
    <source>
        <dbReference type="Proteomes" id="UP001139534"/>
    </source>
</evidence>
<reference evidence="1" key="1">
    <citation type="submission" date="2022-04" db="EMBL/GenBank/DDBJ databases">
        <authorList>
            <person name="Seo M.-J."/>
        </authorList>
    </citation>
    <scope>NUCLEOTIDE SEQUENCE</scope>
    <source>
        <strain evidence="1">MBLB2552</strain>
    </source>
</reference>
<evidence type="ECO:0000313" key="1">
    <source>
        <dbReference type="EMBL" id="MCK8487411.1"/>
    </source>
</evidence>
<accession>A0A9X1XZ16</accession>
<organism evidence="1 2">
    <name type="scientific">Paenibacillus mellifer</name>
    <dbReference type="NCBI Taxonomy" id="2937794"/>
    <lineage>
        <taxon>Bacteria</taxon>
        <taxon>Bacillati</taxon>
        <taxon>Bacillota</taxon>
        <taxon>Bacilli</taxon>
        <taxon>Bacillales</taxon>
        <taxon>Paenibacillaceae</taxon>
        <taxon>Paenibacillus</taxon>
    </lineage>
</organism>
<dbReference type="AlphaFoldDB" id="A0A9X1XZ16"/>
<proteinExistence type="predicted"/>
<dbReference type="RefSeq" id="WP_248551615.1">
    <property type="nucleotide sequence ID" value="NZ_JALPRK010000007.1"/>
</dbReference>
<comment type="caution">
    <text evidence="1">The sequence shown here is derived from an EMBL/GenBank/DDBJ whole genome shotgun (WGS) entry which is preliminary data.</text>
</comment>